<dbReference type="GO" id="GO:0032131">
    <property type="term" value="F:alkylated DNA binding"/>
    <property type="evidence" value="ECO:0007669"/>
    <property type="project" value="TreeGrafter"/>
</dbReference>
<dbReference type="RefSeq" id="WP_199263401.1">
    <property type="nucleotide sequence ID" value="NZ_CP054140.1"/>
</dbReference>
<dbReference type="InterPro" id="IPR003265">
    <property type="entry name" value="HhH-GPD_domain"/>
</dbReference>
<dbReference type="PANTHER" id="PTHR43003">
    <property type="entry name" value="DNA-3-METHYLADENINE GLYCOSYLASE"/>
    <property type="match status" value="1"/>
</dbReference>
<dbReference type="EC" id="3.2.2.21" evidence="3"/>
<reference evidence="7 8" key="1">
    <citation type="submission" date="2020-05" db="EMBL/GenBank/DDBJ databases">
        <title>Complete genome of Desulfobulbus oligotrophicus.</title>
        <authorList>
            <person name="Podar M."/>
        </authorList>
    </citation>
    <scope>NUCLEOTIDE SEQUENCE [LARGE SCALE GENOMIC DNA]</scope>
    <source>
        <strain evidence="7 8">Prop6</strain>
    </source>
</reference>
<name>A0A7T5VB87_9BACT</name>
<comment type="catalytic activity">
    <reaction evidence="1">
        <text>Hydrolysis of alkylated DNA, releasing 3-methyladenine, 3-methylguanine, 7-methylguanine and 7-methyladenine.</text>
        <dbReference type="EC" id="3.2.2.21"/>
    </reaction>
</comment>
<dbReference type="FunFam" id="1.10.340.30:FF:000004">
    <property type="entry name" value="DNA-3-methyladenine glycosylase II"/>
    <property type="match status" value="1"/>
</dbReference>
<dbReference type="SMART" id="SM00478">
    <property type="entry name" value="ENDO3c"/>
    <property type="match status" value="1"/>
</dbReference>
<evidence type="ECO:0000256" key="4">
    <source>
        <dbReference type="ARBA" id="ARBA00022763"/>
    </source>
</evidence>
<gene>
    <name evidence="7" type="ORF">HP555_01195</name>
</gene>
<dbReference type="Gene3D" id="1.10.1670.40">
    <property type="match status" value="1"/>
</dbReference>
<keyword evidence="4" id="KW-0227">DNA damage</keyword>
<keyword evidence="8" id="KW-1185">Reference proteome</keyword>
<evidence type="ECO:0000256" key="1">
    <source>
        <dbReference type="ARBA" id="ARBA00000086"/>
    </source>
</evidence>
<dbReference type="Gene3D" id="1.10.340.30">
    <property type="entry name" value="Hypothetical protein, domain 2"/>
    <property type="match status" value="1"/>
</dbReference>
<evidence type="ECO:0000256" key="3">
    <source>
        <dbReference type="ARBA" id="ARBA00012000"/>
    </source>
</evidence>
<dbReference type="KEGG" id="dog:HP555_01195"/>
<organism evidence="7 8">
    <name type="scientific">Desulfobulbus oligotrophicus</name>
    <dbReference type="NCBI Taxonomy" id="1909699"/>
    <lineage>
        <taxon>Bacteria</taxon>
        <taxon>Pseudomonadati</taxon>
        <taxon>Thermodesulfobacteriota</taxon>
        <taxon>Desulfobulbia</taxon>
        <taxon>Desulfobulbales</taxon>
        <taxon>Desulfobulbaceae</taxon>
        <taxon>Desulfobulbus</taxon>
    </lineage>
</organism>
<dbReference type="AlphaFoldDB" id="A0A7T5VB87"/>
<proteinExistence type="inferred from homology"/>
<dbReference type="GO" id="GO:0032993">
    <property type="term" value="C:protein-DNA complex"/>
    <property type="evidence" value="ECO:0007669"/>
    <property type="project" value="TreeGrafter"/>
</dbReference>
<keyword evidence="5" id="KW-0234">DNA repair</keyword>
<accession>A0A7T5VB87</accession>
<dbReference type="SUPFAM" id="SSF48150">
    <property type="entry name" value="DNA-glycosylase"/>
    <property type="match status" value="1"/>
</dbReference>
<dbReference type="GO" id="GO:0005737">
    <property type="term" value="C:cytoplasm"/>
    <property type="evidence" value="ECO:0007669"/>
    <property type="project" value="TreeGrafter"/>
</dbReference>
<dbReference type="GO" id="GO:0006285">
    <property type="term" value="P:base-excision repair, AP site formation"/>
    <property type="evidence" value="ECO:0007669"/>
    <property type="project" value="TreeGrafter"/>
</dbReference>
<dbReference type="GO" id="GO:0008725">
    <property type="term" value="F:DNA-3-methyladenine glycosylase activity"/>
    <property type="evidence" value="ECO:0007669"/>
    <property type="project" value="TreeGrafter"/>
</dbReference>
<dbReference type="Proteomes" id="UP000596092">
    <property type="component" value="Chromosome"/>
</dbReference>
<dbReference type="GO" id="GO:0006307">
    <property type="term" value="P:DNA alkylation repair"/>
    <property type="evidence" value="ECO:0007669"/>
    <property type="project" value="TreeGrafter"/>
</dbReference>
<protein>
    <recommendedName>
        <fullName evidence="3">DNA-3-methyladenine glycosylase II</fullName>
        <ecNumber evidence="3">3.2.2.21</ecNumber>
    </recommendedName>
</protein>
<comment type="similarity">
    <text evidence="2">Belongs to the alkylbase DNA glycosidase AlkA family.</text>
</comment>
<dbReference type="InterPro" id="IPR011257">
    <property type="entry name" value="DNA_glycosylase"/>
</dbReference>
<dbReference type="PANTHER" id="PTHR43003:SF5">
    <property type="entry name" value="DNA-3-METHYLADENINE GLYCOSYLASE"/>
    <property type="match status" value="1"/>
</dbReference>
<evidence type="ECO:0000259" key="6">
    <source>
        <dbReference type="SMART" id="SM00478"/>
    </source>
</evidence>
<dbReference type="CDD" id="cd00056">
    <property type="entry name" value="ENDO3c"/>
    <property type="match status" value="1"/>
</dbReference>
<dbReference type="GO" id="GO:0043916">
    <property type="term" value="F:DNA-7-methylguanine glycosylase activity"/>
    <property type="evidence" value="ECO:0007669"/>
    <property type="project" value="TreeGrafter"/>
</dbReference>
<dbReference type="EMBL" id="CP054140">
    <property type="protein sequence ID" value="QQG64569.1"/>
    <property type="molecule type" value="Genomic_DNA"/>
</dbReference>
<evidence type="ECO:0000313" key="8">
    <source>
        <dbReference type="Proteomes" id="UP000596092"/>
    </source>
</evidence>
<feature type="domain" description="HhH-GPD" evidence="6">
    <location>
        <begin position="47"/>
        <end position="198"/>
    </location>
</feature>
<dbReference type="InterPro" id="IPR051912">
    <property type="entry name" value="Alkylbase_DNA_Glycosylase/TA"/>
</dbReference>
<evidence type="ECO:0000256" key="5">
    <source>
        <dbReference type="ARBA" id="ARBA00023204"/>
    </source>
</evidence>
<evidence type="ECO:0000256" key="2">
    <source>
        <dbReference type="ARBA" id="ARBA00010817"/>
    </source>
</evidence>
<dbReference type="Pfam" id="PF00730">
    <property type="entry name" value="HhH-GPD"/>
    <property type="match status" value="1"/>
</dbReference>
<evidence type="ECO:0000313" key="7">
    <source>
        <dbReference type="EMBL" id="QQG64569.1"/>
    </source>
</evidence>
<sequence length="223" mass="24938">MFFEYGEQETAYLKKKDQALAGVIDEVGHIHREVIPDLFAALIHAIIGQQISTKAHTTVWQRAQTMFAPITPEHIVSLPVDRLQTCGISMRKAVYIHEMAATVLNGSLDLDELHALDDDAVCKRLCTIRGIGVWTAEMLMTFSMQRPDILSWGDLAIQRGLRMLYRHRAITPALFTKYRRRYSPYSTVASLYLWALAGGACSGYTDPAPGKNALKKTGSTPDR</sequence>